<organism evidence="3 4">
    <name type="scientific">Rossellomorea aquimaris</name>
    <dbReference type="NCBI Taxonomy" id="189382"/>
    <lineage>
        <taxon>Bacteria</taxon>
        <taxon>Bacillati</taxon>
        <taxon>Bacillota</taxon>
        <taxon>Bacilli</taxon>
        <taxon>Bacillales</taxon>
        <taxon>Bacillaceae</taxon>
        <taxon>Rossellomorea</taxon>
    </lineage>
</organism>
<dbReference type="PANTHER" id="PTHR40547:SF1">
    <property type="entry name" value="SLL0298 PROTEIN"/>
    <property type="match status" value="1"/>
</dbReference>
<protein>
    <submittedName>
        <fullName evidence="3">DUF2062 domain-containing protein</fullName>
    </submittedName>
</protein>
<keyword evidence="1" id="KW-1133">Transmembrane helix</keyword>
<name>A0A5D4TX28_9BACI</name>
<sequence>MGVDLMIRKKLRQCKCLTLKLLRLKDNSHSIALGFTVGLLINFVPSFGIGPFISTAIAKVFKGNSFAGLVGGVSLIWAFPFFFYLNLVVGYLFYPIDVIDPSIDYSSEAVDVGLQLGKAFFIGMFINLPIFGILTYFIMNSIVRKYREKMLTYVHKKWNL</sequence>
<keyword evidence="1" id="KW-0472">Membrane</keyword>
<reference evidence="3 4" key="1">
    <citation type="submission" date="2019-08" db="EMBL/GenBank/DDBJ databases">
        <title>Bacillus genomes from the desert of Cuatro Cienegas, Coahuila.</title>
        <authorList>
            <person name="Olmedo-Alvarez G."/>
        </authorList>
    </citation>
    <scope>NUCLEOTIDE SEQUENCE [LARGE SCALE GENOMIC DNA]</scope>
    <source>
        <strain evidence="3 4">CH87b_3T</strain>
    </source>
</reference>
<dbReference type="Pfam" id="PF09835">
    <property type="entry name" value="DUF2062"/>
    <property type="match status" value="1"/>
</dbReference>
<accession>A0A5D4TX28</accession>
<dbReference type="InterPro" id="IPR018639">
    <property type="entry name" value="DUF2062"/>
</dbReference>
<dbReference type="OrthoDB" id="2081705at2"/>
<feature type="transmembrane region" description="Helical" evidence="1">
    <location>
        <begin position="66"/>
        <end position="94"/>
    </location>
</feature>
<gene>
    <name evidence="3" type="ORF">FZC85_15440</name>
</gene>
<keyword evidence="1" id="KW-0812">Transmembrane</keyword>
<evidence type="ECO:0000313" key="4">
    <source>
        <dbReference type="Proteomes" id="UP000324269"/>
    </source>
</evidence>
<evidence type="ECO:0000259" key="2">
    <source>
        <dbReference type="Pfam" id="PF09835"/>
    </source>
</evidence>
<dbReference type="AlphaFoldDB" id="A0A5D4TX28"/>
<feature type="transmembrane region" description="Helical" evidence="1">
    <location>
        <begin position="119"/>
        <end position="139"/>
    </location>
</feature>
<proteinExistence type="predicted"/>
<dbReference type="Proteomes" id="UP000324269">
    <property type="component" value="Unassembled WGS sequence"/>
</dbReference>
<dbReference type="PANTHER" id="PTHR40547">
    <property type="entry name" value="SLL0298 PROTEIN"/>
    <property type="match status" value="1"/>
</dbReference>
<comment type="caution">
    <text evidence="3">The sequence shown here is derived from an EMBL/GenBank/DDBJ whole genome shotgun (WGS) entry which is preliminary data.</text>
</comment>
<feature type="transmembrane region" description="Helical" evidence="1">
    <location>
        <begin position="31"/>
        <end position="54"/>
    </location>
</feature>
<evidence type="ECO:0000256" key="1">
    <source>
        <dbReference type="SAM" id="Phobius"/>
    </source>
</evidence>
<evidence type="ECO:0000313" key="3">
    <source>
        <dbReference type="EMBL" id="TYS84751.1"/>
    </source>
</evidence>
<dbReference type="EMBL" id="VTEZ01000004">
    <property type="protein sequence ID" value="TYS84751.1"/>
    <property type="molecule type" value="Genomic_DNA"/>
</dbReference>
<feature type="domain" description="DUF2062" evidence="2">
    <location>
        <begin position="12"/>
        <end position="149"/>
    </location>
</feature>